<dbReference type="KEGG" id="muc:MuYL_4055"/>
<dbReference type="EMBL" id="CP022743">
    <property type="protein sequence ID" value="ASU35940.1"/>
    <property type="molecule type" value="Genomic_DNA"/>
</dbReference>
<gene>
    <name evidence="2" type="ORF">MuYL_4055</name>
</gene>
<keyword evidence="3" id="KW-1185">Reference proteome</keyword>
<keyword evidence="1" id="KW-0732">Signal</keyword>
<evidence type="ECO:0000313" key="3">
    <source>
        <dbReference type="Proteomes" id="UP000215002"/>
    </source>
</evidence>
<evidence type="ECO:0000313" key="2">
    <source>
        <dbReference type="EMBL" id="ASU35940.1"/>
    </source>
</evidence>
<accession>A0A223P1P0</accession>
<evidence type="ECO:0000256" key="1">
    <source>
        <dbReference type="SAM" id="SignalP"/>
    </source>
</evidence>
<protein>
    <submittedName>
        <fullName evidence="2">Uncharacterized protein</fullName>
    </submittedName>
</protein>
<feature type="signal peptide" evidence="1">
    <location>
        <begin position="1"/>
        <end position="28"/>
    </location>
</feature>
<sequence>MNNRQNKHIKTKKITVFCSSYHSFSSFAIILTRIAANRHLVFQSANLFFYNSKTAA</sequence>
<organism evidence="2 3">
    <name type="scientific">Mucilaginibacter xinganensis</name>
    <dbReference type="NCBI Taxonomy" id="1234841"/>
    <lineage>
        <taxon>Bacteria</taxon>
        <taxon>Pseudomonadati</taxon>
        <taxon>Bacteroidota</taxon>
        <taxon>Sphingobacteriia</taxon>
        <taxon>Sphingobacteriales</taxon>
        <taxon>Sphingobacteriaceae</taxon>
        <taxon>Mucilaginibacter</taxon>
    </lineage>
</organism>
<reference evidence="2 3" key="1">
    <citation type="submission" date="2017-08" db="EMBL/GenBank/DDBJ databases">
        <title>Complete genome sequence of Mucilaginibacter sp. strain BJC16-A31.</title>
        <authorList>
            <consortium name="Henan University of Science and Technology"/>
            <person name="You X."/>
        </authorList>
    </citation>
    <scope>NUCLEOTIDE SEQUENCE [LARGE SCALE GENOMIC DNA]</scope>
    <source>
        <strain evidence="2 3">BJC16-A31</strain>
    </source>
</reference>
<feature type="chain" id="PRO_5012827167" evidence="1">
    <location>
        <begin position="29"/>
        <end position="56"/>
    </location>
</feature>
<name>A0A223P1P0_9SPHI</name>
<dbReference type="Proteomes" id="UP000215002">
    <property type="component" value="Chromosome"/>
</dbReference>
<proteinExistence type="predicted"/>
<dbReference type="AlphaFoldDB" id="A0A223P1P0"/>